<sequence length="159" mass="17086">MPAVALRSWLLAGLMSLAATTGHAATVDATDPAALLNLVKGFGSGTLDKDDGGDPMIKGRINGVGYVIFFFGCTDNKACQSISFYAGWDMNTVTPEQIADWNLNKRFAKAYLDKSGQPAISMDVNLQGGVTTANFEDNLDWWQTLMTGFKADVLDKAPK</sequence>
<dbReference type="AlphaFoldDB" id="A0A917DAZ6"/>
<name>A0A917DAZ6_9HYPH</name>
<evidence type="ECO:0000313" key="2">
    <source>
        <dbReference type="EMBL" id="GGD20607.1"/>
    </source>
</evidence>
<dbReference type="RefSeq" id="WP_188850920.1">
    <property type="nucleotide sequence ID" value="NZ_BMJJ01000005.1"/>
</dbReference>
<dbReference type="EMBL" id="BMJJ01000005">
    <property type="protein sequence ID" value="GGD20607.1"/>
    <property type="molecule type" value="Genomic_DNA"/>
</dbReference>
<dbReference type="CDD" id="cd17511">
    <property type="entry name" value="YbjN_AmyR-like"/>
    <property type="match status" value="1"/>
</dbReference>
<reference evidence="2" key="2">
    <citation type="submission" date="2020-09" db="EMBL/GenBank/DDBJ databases">
        <authorList>
            <person name="Sun Q."/>
            <person name="Zhou Y."/>
        </authorList>
    </citation>
    <scope>NUCLEOTIDE SEQUENCE</scope>
    <source>
        <strain evidence="2">CGMCC 1.15493</strain>
    </source>
</reference>
<gene>
    <name evidence="2" type="ORF">GCM10011335_24390</name>
</gene>
<evidence type="ECO:0000313" key="3">
    <source>
        <dbReference type="Proteomes" id="UP000613160"/>
    </source>
</evidence>
<feature type="chain" id="PRO_5038092061" description="YbjN domain-containing protein" evidence="1">
    <location>
        <begin position="25"/>
        <end position="159"/>
    </location>
</feature>
<organism evidence="2 3">
    <name type="scientific">Aureimonas glaciei</name>
    <dbReference type="NCBI Taxonomy" id="1776957"/>
    <lineage>
        <taxon>Bacteria</taxon>
        <taxon>Pseudomonadati</taxon>
        <taxon>Pseudomonadota</taxon>
        <taxon>Alphaproteobacteria</taxon>
        <taxon>Hyphomicrobiales</taxon>
        <taxon>Aurantimonadaceae</taxon>
        <taxon>Aureimonas</taxon>
    </lineage>
</organism>
<comment type="caution">
    <text evidence="2">The sequence shown here is derived from an EMBL/GenBank/DDBJ whole genome shotgun (WGS) entry which is preliminary data.</text>
</comment>
<evidence type="ECO:0008006" key="4">
    <source>
        <dbReference type="Google" id="ProtNLM"/>
    </source>
</evidence>
<accession>A0A917DAZ6</accession>
<keyword evidence="3" id="KW-1185">Reference proteome</keyword>
<protein>
    <recommendedName>
        <fullName evidence="4">YbjN domain-containing protein</fullName>
    </recommendedName>
</protein>
<evidence type="ECO:0000256" key="1">
    <source>
        <dbReference type="SAM" id="SignalP"/>
    </source>
</evidence>
<feature type="signal peptide" evidence="1">
    <location>
        <begin position="1"/>
        <end position="24"/>
    </location>
</feature>
<reference evidence="2" key="1">
    <citation type="journal article" date="2014" name="Int. J. Syst. Evol. Microbiol.">
        <title>Complete genome sequence of Corynebacterium casei LMG S-19264T (=DSM 44701T), isolated from a smear-ripened cheese.</title>
        <authorList>
            <consortium name="US DOE Joint Genome Institute (JGI-PGF)"/>
            <person name="Walter F."/>
            <person name="Albersmeier A."/>
            <person name="Kalinowski J."/>
            <person name="Ruckert C."/>
        </authorList>
    </citation>
    <scope>NUCLEOTIDE SEQUENCE</scope>
    <source>
        <strain evidence="2">CGMCC 1.15493</strain>
    </source>
</reference>
<dbReference type="Proteomes" id="UP000613160">
    <property type="component" value="Unassembled WGS sequence"/>
</dbReference>
<dbReference type="InterPro" id="IPR019660">
    <property type="entry name" value="Put_sensory_transdc_reg_YbjN"/>
</dbReference>
<dbReference type="Pfam" id="PF10722">
    <property type="entry name" value="YbjN"/>
    <property type="match status" value="1"/>
</dbReference>
<keyword evidence="1" id="KW-0732">Signal</keyword>
<proteinExistence type="predicted"/>